<proteinExistence type="predicted"/>
<gene>
    <name evidence="2" type="ORF">GIW81_08690</name>
</gene>
<name>A0A6I3KJ23_9HYPH</name>
<feature type="domain" description="TNase-like" evidence="1">
    <location>
        <begin position="51"/>
        <end position="167"/>
    </location>
</feature>
<evidence type="ECO:0000313" key="2">
    <source>
        <dbReference type="EMBL" id="MTD94409.1"/>
    </source>
</evidence>
<dbReference type="AlphaFoldDB" id="A0A6I3KJ23"/>
<dbReference type="PROSITE" id="PS50830">
    <property type="entry name" value="TNASE_3"/>
    <property type="match status" value="1"/>
</dbReference>
<comment type="caution">
    <text evidence="2">The sequence shown here is derived from an EMBL/GenBank/DDBJ whole genome shotgun (WGS) entry which is preliminary data.</text>
</comment>
<dbReference type="InterPro" id="IPR035437">
    <property type="entry name" value="SNase_OB-fold_sf"/>
</dbReference>
<dbReference type="PANTHER" id="PTHR12302">
    <property type="entry name" value="EBNA2 BINDING PROTEIN P100"/>
    <property type="match status" value="1"/>
</dbReference>
<dbReference type="SUPFAM" id="SSF50199">
    <property type="entry name" value="Staphylococcal nuclease"/>
    <property type="match status" value="1"/>
</dbReference>
<reference evidence="2 3" key="1">
    <citation type="submission" date="2019-11" db="EMBL/GenBank/DDBJ databases">
        <title>Identification of a novel strain.</title>
        <authorList>
            <person name="Xu Q."/>
            <person name="Wang G."/>
        </authorList>
    </citation>
    <scope>NUCLEOTIDE SEQUENCE [LARGE SCALE GENOMIC DNA]</scope>
    <source>
        <strain evidence="3">xq</strain>
    </source>
</reference>
<dbReference type="Gene3D" id="2.40.50.90">
    <property type="match status" value="1"/>
</dbReference>
<dbReference type="Proteomes" id="UP000440694">
    <property type="component" value="Unassembled WGS sequence"/>
</dbReference>
<dbReference type="EMBL" id="WMBQ01000001">
    <property type="protein sequence ID" value="MTD94409.1"/>
    <property type="molecule type" value="Genomic_DNA"/>
</dbReference>
<sequence length="243" mass="26823">MNRYLKKWIYRRPVASALAGVVALGLLSVIPPRETAARSVAEHGALSGRARVIDGDTLEIDGRHIRLEGIDAPEMGQTCGRRLIGSWKCGSAAADRLAALVAKRSVNCESRGDDKYGRMLGICFVDGNDINAQMVREGYAWAFVKYSQTYVQQEGTARTQRVGIWQGDAEPAWVYREKRWAGAEQAAPQGCAIKGNVTEHGHIYHMPWSPWYGKVKIEATKGERWFCSESEAAAAGWRPASVQ</sequence>
<dbReference type="RefSeq" id="WP_154738839.1">
    <property type="nucleotide sequence ID" value="NZ_WMBQ01000001.1"/>
</dbReference>
<accession>A0A6I3KJ23</accession>
<dbReference type="PANTHER" id="PTHR12302:SF26">
    <property type="entry name" value="BLR1266 PROTEIN"/>
    <property type="match status" value="1"/>
</dbReference>
<evidence type="ECO:0000259" key="1">
    <source>
        <dbReference type="PROSITE" id="PS50830"/>
    </source>
</evidence>
<organism evidence="2 3">
    <name type="scientific">Hyphomicrobium album</name>
    <dbReference type="NCBI Taxonomy" id="2665159"/>
    <lineage>
        <taxon>Bacteria</taxon>
        <taxon>Pseudomonadati</taxon>
        <taxon>Pseudomonadota</taxon>
        <taxon>Alphaproteobacteria</taxon>
        <taxon>Hyphomicrobiales</taxon>
        <taxon>Hyphomicrobiaceae</taxon>
        <taxon>Hyphomicrobium</taxon>
    </lineage>
</organism>
<dbReference type="SMART" id="SM00318">
    <property type="entry name" value="SNc"/>
    <property type="match status" value="1"/>
</dbReference>
<evidence type="ECO:0000313" key="3">
    <source>
        <dbReference type="Proteomes" id="UP000440694"/>
    </source>
</evidence>
<dbReference type="Pfam" id="PF00565">
    <property type="entry name" value="SNase"/>
    <property type="match status" value="1"/>
</dbReference>
<dbReference type="InterPro" id="IPR016071">
    <property type="entry name" value="Staphylococal_nuclease_OB-fold"/>
</dbReference>
<protein>
    <submittedName>
        <fullName evidence="2">Thermonuclease family protein</fullName>
    </submittedName>
</protein>
<keyword evidence="3" id="KW-1185">Reference proteome</keyword>